<proteinExistence type="predicted"/>
<accession>A0A2T2YFG3</accession>
<dbReference type="OrthoDB" id="893708at2"/>
<dbReference type="EMBL" id="PYFT01000001">
    <property type="protein sequence ID" value="PSR54255.1"/>
    <property type="molecule type" value="Genomic_DNA"/>
</dbReference>
<dbReference type="AlphaFoldDB" id="A0A2T2YFG3"/>
<comment type="caution">
    <text evidence="1">The sequence shown here is derived from an EMBL/GenBank/DDBJ whole genome shotgun (WGS) entry which is preliminary data.</text>
</comment>
<keyword evidence="2" id="KW-1185">Reference proteome</keyword>
<name>A0A2T2YFG3_9BACT</name>
<dbReference type="PROSITE" id="PS51257">
    <property type="entry name" value="PROKAR_LIPOPROTEIN"/>
    <property type="match status" value="1"/>
</dbReference>
<dbReference type="Proteomes" id="UP000240357">
    <property type="component" value="Unassembled WGS sequence"/>
</dbReference>
<gene>
    <name evidence="1" type="ORF">AHMF7605_12330</name>
</gene>
<reference evidence="1 2" key="1">
    <citation type="submission" date="2018-03" db="EMBL/GenBank/DDBJ databases">
        <title>Adhaeribacter sp. HMF7605 Genome sequencing and assembly.</title>
        <authorList>
            <person name="Kang H."/>
            <person name="Kang J."/>
            <person name="Cha I."/>
            <person name="Kim H."/>
            <person name="Joh K."/>
        </authorList>
    </citation>
    <scope>NUCLEOTIDE SEQUENCE [LARGE SCALE GENOMIC DNA]</scope>
    <source>
        <strain evidence="1 2">HMF7605</strain>
    </source>
</reference>
<evidence type="ECO:0000313" key="1">
    <source>
        <dbReference type="EMBL" id="PSR54255.1"/>
    </source>
</evidence>
<protein>
    <recommendedName>
        <fullName evidence="3">Lipoprotein</fullName>
    </recommendedName>
</protein>
<evidence type="ECO:0008006" key="3">
    <source>
        <dbReference type="Google" id="ProtNLM"/>
    </source>
</evidence>
<organism evidence="1 2">
    <name type="scientific">Adhaeribacter arboris</name>
    <dbReference type="NCBI Taxonomy" id="2072846"/>
    <lineage>
        <taxon>Bacteria</taxon>
        <taxon>Pseudomonadati</taxon>
        <taxon>Bacteroidota</taxon>
        <taxon>Cytophagia</taxon>
        <taxon>Cytophagales</taxon>
        <taxon>Hymenobacteraceae</taxon>
        <taxon>Adhaeribacter</taxon>
    </lineage>
</organism>
<evidence type="ECO:0000313" key="2">
    <source>
        <dbReference type="Proteomes" id="UP000240357"/>
    </source>
</evidence>
<dbReference type="RefSeq" id="WP_106929760.1">
    <property type="nucleotide sequence ID" value="NZ_PYFT01000001.1"/>
</dbReference>
<sequence>MKNFSLIAWFTFLVMSCNSPTRIEDKPPIERKLLPIVTINGKEYLNISKSIHYPVHQPMVQASIGQGIEKRGFIDDTIAVFKTINFKFWLDDSIFKRLSNQEELKYKKTFYLDTVRQSEDFGWDKAFKVDTSPKDTAEYIFHLNNSLKLKNVATKTWAVATLCQFEDKRGLQYDTAFHQYFKYSMKKK</sequence>